<dbReference type="Gene3D" id="1.20.120.1070">
    <property type="entry name" value="Translation initiation factor eIF-2B, N-terminal domain"/>
    <property type="match status" value="1"/>
</dbReference>
<evidence type="ECO:0000313" key="2">
    <source>
        <dbReference type="EMBL" id="NDJ99436.1"/>
    </source>
</evidence>
<proteinExistence type="inferred from homology"/>
<dbReference type="PANTHER" id="PTHR45860">
    <property type="entry name" value="TRANSLATION INITIATION FACTOR EIF-2B SUBUNIT ALPHA"/>
    <property type="match status" value="1"/>
</dbReference>
<accession>A0A6B2GAE0</accession>
<reference evidence="2" key="1">
    <citation type="submission" date="2018-11" db="EMBL/GenBank/DDBJ databases">
        <title>Myxobolus squamalis genome and transcriptome.</title>
        <authorList>
            <person name="Yahalomi D."/>
            <person name="Atkinson S.D."/>
            <person name="Neuhof M."/>
            <person name="Chang E.S."/>
            <person name="Philippe H."/>
            <person name="Cartwright P."/>
            <person name="Bartholomew J.L."/>
            <person name="Huchon D."/>
        </authorList>
    </citation>
    <scope>NUCLEOTIDE SEQUENCE</scope>
    <source>
        <strain evidence="2">71B08</strain>
        <tissue evidence="2">Whole</tissue>
    </source>
</reference>
<keyword evidence="2" id="KW-0396">Initiation factor</keyword>
<keyword evidence="2" id="KW-0648">Protein biosynthesis</keyword>
<dbReference type="GO" id="GO:0003743">
    <property type="term" value="F:translation initiation factor activity"/>
    <property type="evidence" value="ECO:0007669"/>
    <property type="project" value="UniProtKB-KW"/>
</dbReference>
<dbReference type="GO" id="GO:0005851">
    <property type="term" value="C:eukaryotic translation initiation factor 2B complex"/>
    <property type="evidence" value="ECO:0007669"/>
    <property type="project" value="TreeGrafter"/>
</dbReference>
<evidence type="ECO:0000256" key="1">
    <source>
        <dbReference type="ARBA" id="ARBA00007251"/>
    </source>
</evidence>
<protein>
    <submittedName>
        <fullName evidence="2">Translation initiation factor eIF-2B subunit alpha (Trinotate prediction)</fullName>
    </submittedName>
</protein>
<dbReference type="GO" id="GO:0005085">
    <property type="term" value="F:guanyl-nucleotide exchange factor activity"/>
    <property type="evidence" value="ECO:0007669"/>
    <property type="project" value="TreeGrafter"/>
</dbReference>
<dbReference type="PANTHER" id="PTHR45860:SF1">
    <property type="entry name" value="TRANSLATION INITIATION FACTOR EIF-2B SUBUNIT ALPHA"/>
    <property type="match status" value="1"/>
</dbReference>
<dbReference type="EMBL" id="GHBR01009316">
    <property type="protein sequence ID" value="NDJ99436.1"/>
    <property type="molecule type" value="Transcribed_RNA"/>
</dbReference>
<name>A0A6B2GAE0_MYXSQ</name>
<organism evidence="2">
    <name type="scientific">Myxobolus squamalis</name>
    <name type="common">Myxosporean</name>
    <dbReference type="NCBI Taxonomy" id="59785"/>
    <lineage>
        <taxon>Eukaryota</taxon>
        <taxon>Metazoa</taxon>
        <taxon>Cnidaria</taxon>
        <taxon>Myxozoa</taxon>
        <taxon>Myxosporea</taxon>
        <taxon>Bivalvulida</taxon>
        <taxon>Platysporina</taxon>
        <taxon>Myxobolidae</taxon>
        <taxon>Myxobolus</taxon>
    </lineage>
</organism>
<dbReference type="InterPro" id="IPR051501">
    <property type="entry name" value="eIF2B_alpha/beta/delta"/>
</dbReference>
<comment type="similarity">
    <text evidence="1">Belongs to the eIF-2B alpha/beta/delta subunits family.</text>
</comment>
<dbReference type="InterPro" id="IPR042528">
    <property type="entry name" value="elF-2B_alpha_N"/>
</dbReference>
<sequence length="104" mass="11952">MAEIPMDHFMEFYSNELVVNKEIPAAISAAKALLYLIKTIKSETMIEVQNKMQELIEQLVMKNVIMSVVSGCELFVRFITLTSMDQPNFAECKQLLIQRGMPYM</sequence>
<dbReference type="AlphaFoldDB" id="A0A6B2GAE0"/>